<dbReference type="Proteomes" id="UP000186469">
    <property type="component" value="Unassembled WGS sequence"/>
</dbReference>
<dbReference type="UniPathway" id="UPA00378"/>
<reference evidence="3 4" key="1">
    <citation type="submission" date="2016-12" db="EMBL/GenBank/DDBJ databases">
        <authorList>
            <person name="Song W.-J."/>
            <person name="Kurnit D.M."/>
        </authorList>
    </citation>
    <scope>NUCLEOTIDE SEQUENCE [LARGE SCALE GENOMIC DNA]</scope>
    <source>
        <strain evidence="3 4">DSM 11393</strain>
    </source>
</reference>
<dbReference type="STRING" id="1121455.SAMN02745728_01066"/>
<dbReference type="RefSeq" id="WP_072696755.1">
    <property type="nucleotide sequence ID" value="NZ_FRDI01000004.1"/>
</dbReference>
<feature type="transmembrane region" description="Helical" evidence="1">
    <location>
        <begin position="24"/>
        <end position="43"/>
    </location>
</feature>
<gene>
    <name evidence="3" type="ORF">SAMN02745728_01066</name>
</gene>
<evidence type="ECO:0000313" key="3">
    <source>
        <dbReference type="EMBL" id="SHN59917.1"/>
    </source>
</evidence>
<keyword evidence="1" id="KW-0812">Transmembrane</keyword>
<keyword evidence="1" id="KW-0472">Membrane</keyword>
<feature type="transmembrane region" description="Helical" evidence="1">
    <location>
        <begin position="278"/>
        <end position="298"/>
    </location>
</feature>
<dbReference type="Pfam" id="PF21436">
    <property type="entry name" value="STT3-PglB_core"/>
    <property type="match status" value="1"/>
</dbReference>
<dbReference type="OrthoDB" id="9796223at2"/>
<feature type="transmembrane region" description="Helical" evidence="1">
    <location>
        <begin position="213"/>
        <end position="229"/>
    </location>
</feature>
<feature type="transmembrane region" description="Helical" evidence="1">
    <location>
        <begin position="325"/>
        <end position="348"/>
    </location>
</feature>
<evidence type="ECO:0000256" key="1">
    <source>
        <dbReference type="SAM" id="Phobius"/>
    </source>
</evidence>
<feature type="transmembrane region" description="Helical" evidence="1">
    <location>
        <begin position="400"/>
        <end position="430"/>
    </location>
</feature>
<sequence length="756" mass="86003">MQTESIMQNHWSNNLLSYRNQSNVTLGVLLLAVIISFSLSLSLRMYELNVWNNSEYMIEGEHLLSTHDAYHWIAGAEDFEFGKGHPMSLLAKYATTITKLPTAEVAFWLVPILASLIAVAITLWGAVLGYPFAGMGAGIICSLSPSFFGRTTLGSYDTDLITLLFAVLLPLIPAYWLKKYIDSPFSIALRLLSSLKLKNSSQKPDIITEHKDGIGIYFLLFLGGFLGYWSQDWHSLFVYLTRFFALFTPLFILVFARPNTKKSLLLKALLFSLPLSNAFYGGILGGCLLLFILLYQYYNKQAYKQNSTLNKFLMILFKPEKKIKYFYFFITALLWLAVAIFCLSEAVWNDFYASIMSYIKHTPTTTNINNPVLPYPAVTQSIVEVHDIKFKELLTYLHPWTFMVVSGLILFIVLLIFYPSLIFLIPLLAISLSSLKLGGRMGMFGAPIISLGFFVGSASLLSFISYMFKTSFSKSLGLLTALIISLFLSLPIVNKTSQISLGPSISRETAEALIFIKKNTAPNSFVWIWWDWGYAAHHFAKRYTIADGARHSGTSLYLPALVYSTENPFLARQIIKYTAKLNNAPYTTMNSMTPEQIHSLLEELENSPPINAPVEQYGEQYLVVNFDLIPISHWISYFGTWDFKTQKGKDYLVNNLNKNITYNFDSGIIVHPTLQPVYAASIDIFTPEKVERKNYFRITEKHFILNTKTQEKIIVSSEIYNTLMVQLLLSEPNDPRFSPYFELVFDNTFTRVFRVK</sequence>
<keyword evidence="1" id="KW-1133">Transmembrane helix</keyword>
<feature type="domain" description="STT3/PglB/AglB core" evidence="2">
    <location>
        <begin position="523"/>
        <end position="645"/>
    </location>
</feature>
<dbReference type="InterPro" id="IPR048999">
    <property type="entry name" value="STT3-PglB_core"/>
</dbReference>
<organism evidence="3 4">
    <name type="scientific">Desulfovibrio litoralis DSM 11393</name>
    <dbReference type="NCBI Taxonomy" id="1121455"/>
    <lineage>
        <taxon>Bacteria</taxon>
        <taxon>Pseudomonadati</taxon>
        <taxon>Thermodesulfobacteriota</taxon>
        <taxon>Desulfovibrionia</taxon>
        <taxon>Desulfovibrionales</taxon>
        <taxon>Desulfovibrionaceae</taxon>
        <taxon>Desulfovibrio</taxon>
    </lineage>
</organism>
<dbReference type="Gene3D" id="3.40.1380.40">
    <property type="match status" value="1"/>
</dbReference>
<dbReference type="AlphaFoldDB" id="A0A1M7SN62"/>
<feature type="transmembrane region" description="Helical" evidence="1">
    <location>
        <begin position="130"/>
        <end position="148"/>
    </location>
</feature>
<dbReference type="GO" id="GO:0016740">
    <property type="term" value="F:transferase activity"/>
    <property type="evidence" value="ECO:0007669"/>
    <property type="project" value="UniProtKB-KW"/>
</dbReference>
<accession>A0A1M7SN62</accession>
<evidence type="ECO:0000259" key="2">
    <source>
        <dbReference type="Pfam" id="PF21436"/>
    </source>
</evidence>
<feature type="transmembrane region" description="Helical" evidence="1">
    <location>
        <begin position="105"/>
        <end position="124"/>
    </location>
</feature>
<dbReference type="EMBL" id="FRDI01000004">
    <property type="protein sequence ID" value="SHN59917.1"/>
    <property type="molecule type" value="Genomic_DNA"/>
</dbReference>
<feature type="transmembrane region" description="Helical" evidence="1">
    <location>
        <begin position="160"/>
        <end position="177"/>
    </location>
</feature>
<keyword evidence="4" id="KW-1185">Reference proteome</keyword>
<feature type="transmembrane region" description="Helical" evidence="1">
    <location>
        <begin position="442"/>
        <end position="464"/>
    </location>
</feature>
<feature type="transmembrane region" description="Helical" evidence="1">
    <location>
        <begin position="236"/>
        <end position="258"/>
    </location>
</feature>
<protein>
    <submittedName>
        <fullName evidence="3">Dolichyl-diphosphooligosaccharide--protein glycosyltransferase</fullName>
    </submittedName>
</protein>
<proteinExistence type="predicted"/>
<feature type="transmembrane region" description="Helical" evidence="1">
    <location>
        <begin position="476"/>
        <end position="493"/>
    </location>
</feature>
<name>A0A1M7SN62_9BACT</name>
<keyword evidence="3" id="KW-0808">Transferase</keyword>
<evidence type="ECO:0000313" key="4">
    <source>
        <dbReference type="Proteomes" id="UP000186469"/>
    </source>
</evidence>